<proteinExistence type="inferred from homology"/>
<evidence type="ECO:0000256" key="2">
    <source>
        <dbReference type="ARBA" id="ARBA00022679"/>
    </source>
</evidence>
<keyword evidence="2 6" id="KW-0808">Transferase</keyword>
<protein>
    <recommendedName>
        <fullName evidence="4">lipopolysaccharide heptosyltransferase II</fullName>
        <ecNumber evidence="4">2.4.99.24</ecNumber>
    </recommendedName>
</protein>
<gene>
    <name evidence="6" type="ORF">AVDCRST_MAG94-6484</name>
</gene>
<comment type="similarity">
    <text evidence="3">Belongs to the glycosyltransferase 9 family.</text>
</comment>
<dbReference type="EMBL" id="CADCTY010002229">
    <property type="protein sequence ID" value="CAA9411998.1"/>
    <property type="molecule type" value="Genomic_DNA"/>
</dbReference>
<dbReference type="Gene3D" id="3.40.50.2000">
    <property type="entry name" value="Glycogen Phosphorylase B"/>
    <property type="match status" value="2"/>
</dbReference>
<dbReference type="GO" id="GO:0009244">
    <property type="term" value="P:lipopolysaccharide core region biosynthetic process"/>
    <property type="evidence" value="ECO:0007669"/>
    <property type="project" value="TreeGrafter"/>
</dbReference>
<dbReference type="InterPro" id="IPR002201">
    <property type="entry name" value="Glyco_trans_9"/>
</dbReference>
<dbReference type="InterPro" id="IPR051199">
    <property type="entry name" value="LPS_LOS_Heptosyltrfase"/>
</dbReference>
<evidence type="ECO:0000256" key="1">
    <source>
        <dbReference type="ARBA" id="ARBA00022676"/>
    </source>
</evidence>
<dbReference type="GO" id="GO:0008713">
    <property type="term" value="F:ADP-heptose-lipopolysaccharide heptosyltransferase activity"/>
    <property type="evidence" value="ECO:0007669"/>
    <property type="project" value="UniProtKB-EC"/>
</dbReference>
<evidence type="ECO:0000256" key="4">
    <source>
        <dbReference type="ARBA" id="ARBA00044042"/>
    </source>
</evidence>
<dbReference type="NCBIfam" id="TIGR02195">
    <property type="entry name" value="heptsyl_trn_II"/>
    <property type="match status" value="1"/>
</dbReference>
<name>A0A6J4PIK6_9CYAN</name>
<dbReference type="CDD" id="cd03789">
    <property type="entry name" value="GT9_LPS_heptosyltransferase"/>
    <property type="match status" value="1"/>
</dbReference>
<evidence type="ECO:0000256" key="5">
    <source>
        <dbReference type="ARBA" id="ARBA00047503"/>
    </source>
</evidence>
<organism evidence="6">
    <name type="scientific">uncultured Leptolyngbya sp</name>
    <dbReference type="NCBI Taxonomy" id="332963"/>
    <lineage>
        <taxon>Bacteria</taxon>
        <taxon>Bacillati</taxon>
        <taxon>Cyanobacteriota</taxon>
        <taxon>Cyanophyceae</taxon>
        <taxon>Leptolyngbyales</taxon>
        <taxon>Leptolyngbyaceae</taxon>
        <taxon>Leptolyngbya group</taxon>
        <taxon>Leptolyngbya</taxon>
        <taxon>environmental samples</taxon>
    </lineage>
</organism>
<dbReference type="AlphaFoldDB" id="A0A6J4PIK6"/>
<reference evidence="6" key="1">
    <citation type="submission" date="2020-02" db="EMBL/GenBank/DDBJ databases">
        <authorList>
            <person name="Meier V. D."/>
        </authorList>
    </citation>
    <scope>NUCLEOTIDE SEQUENCE</scope>
    <source>
        <strain evidence="6">AVDCRST_MAG94</strain>
    </source>
</reference>
<evidence type="ECO:0000256" key="3">
    <source>
        <dbReference type="ARBA" id="ARBA00043995"/>
    </source>
</evidence>
<comment type="catalytic activity">
    <reaction evidence="5">
        <text>an L-alpha-D-Hep-(1-&gt;5)-[alpha-Kdo-(2-&gt;4)]-alpha-Kdo-(2-&gt;6)-lipid A + ADP-L-glycero-beta-D-manno-heptose = an L-alpha-D-Hep-(1-&gt;3)-L-alpha-D-Hep-(1-&gt;5)-[alpha-Kdo-(2-&gt;4)]-alpha-Kdo-(2-&gt;6)-lipid A + ADP + H(+)</text>
        <dbReference type="Rhea" id="RHEA:74071"/>
        <dbReference type="ChEBI" id="CHEBI:15378"/>
        <dbReference type="ChEBI" id="CHEBI:61506"/>
        <dbReference type="ChEBI" id="CHEBI:193068"/>
        <dbReference type="ChEBI" id="CHEBI:193069"/>
        <dbReference type="ChEBI" id="CHEBI:456216"/>
        <dbReference type="EC" id="2.4.99.24"/>
    </reaction>
</comment>
<dbReference type="GO" id="GO:0005829">
    <property type="term" value="C:cytosol"/>
    <property type="evidence" value="ECO:0007669"/>
    <property type="project" value="TreeGrafter"/>
</dbReference>
<dbReference type="InterPro" id="IPR011910">
    <property type="entry name" value="RfaF"/>
</dbReference>
<keyword evidence="1" id="KW-0328">Glycosyltransferase</keyword>
<accession>A0A6J4PIK6</accession>
<dbReference type="PANTHER" id="PTHR30160:SF1">
    <property type="entry name" value="LIPOPOLYSACCHARIDE 1,2-N-ACETYLGLUCOSAMINETRANSFERASE-RELATED"/>
    <property type="match status" value="1"/>
</dbReference>
<sequence length="420" mass="45871">MSLQEPGLPAIDLQKLGLQALNGQEPNLTDQWQQAKKILCIRLDAIGDVLMTTPAIKALSGDRHITLLTSRSGAEVAALVPEIDEVMTYDPPWMKATSPRLNSRPELAMVETLREGNFDAAVIFTVFSQNPLPSALLCYLADIPLRLAHCHENPYQLLTNWVLDPEPSSGIRHEVRRQLDLVASAGFHITDERLSLQVPESADQRVLDRLVRLELDREQPWVVIHPGATALSRRYPAEGFAAVARRLVLDANCQVVFTGTEPERSLVESIQAAMATESFSLVGALDLAEMAALLAIAPLLIANNTGPAHLAAAVGTPVVDLYALTNPQHTPWGVPNRVLFHDVPCKFCYKSLCPEGHHHCLQLVTPDEVFRAACELLAGSPSTIGQDSMTAILTQPALTVSLDGDCQPATRVPTAREIWR</sequence>
<dbReference type="EC" id="2.4.99.24" evidence="4"/>
<evidence type="ECO:0000313" key="6">
    <source>
        <dbReference type="EMBL" id="CAA9411998.1"/>
    </source>
</evidence>
<dbReference type="SUPFAM" id="SSF53756">
    <property type="entry name" value="UDP-Glycosyltransferase/glycogen phosphorylase"/>
    <property type="match status" value="1"/>
</dbReference>
<dbReference type="PANTHER" id="PTHR30160">
    <property type="entry name" value="TETRAACYLDISACCHARIDE 4'-KINASE-RELATED"/>
    <property type="match status" value="1"/>
</dbReference>
<dbReference type="Pfam" id="PF01075">
    <property type="entry name" value="Glyco_transf_9"/>
    <property type="match status" value="1"/>
</dbReference>